<gene>
    <name evidence="1" type="ORF">BO66DRAFT_109532</name>
</gene>
<evidence type="ECO:0000313" key="2">
    <source>
        <dbReference type="Proteomes" id="UP000249661"/>
    </source>
</evidence>
<proteinExistence type="predicted"/>
<reference evidence="1" key="1">
    <citation type="submission" date="2018-02" db="EMBL/GenBank/DDBJ databases">
        <title>The genomes of Aspergillus section Nigri reveals drivers in fungal speciation.</title>
        <authorList>
            <consortium name="DOE Joint Genome Institute"/>
            <person name="Vesth T.C."/>
            <person name="Nybo J."/>
            <person name="Theobald S."/>
            <person name="Brandl J."/>
            <person name="Frisvad J.C."/>
            <person name="Nielsen K.F."/>
            <person name="Lyhne E.K."/>
            <person name="Kogle M.E."/>
            <person name="Kuo A."/>
            <person name="Riley R."/>
            <person name="Clum A."/>
            <person name="Nolan M."/>
            <person name="Lipzen A."/>
            <person name="Salamov A."/>
            <person name="Henrissat B."/>
            <person name="Wiebenga A."/>
            <person name="De vries R.P."/>
            <person name="Grigoriev I.V."/>
            <person name="Mortensen U.H."/>
            <person name="Andersen M.R."/>
            <person name="Baker S.E."/>
        </authorList>
    </citation>
    <scope>NUCLEOTIDE SEQUENCE</scope>
    <source>
        <strain evidence="1">CBS 121060</strain>
    </source>
</reference>
<organism evidence="1 2">
    <name type="scientific">Aspergillus aculeatinus CBS 121060</name>
    <dbReference type="NCBI Taxonomy" id="1448322"/>
    <lineage>
        <taxon>Eukaryota</taxon>
        <taxon>Fungi</taxon>
        <taxon>Dikarya</taxon>
        <taxon>Ascomycota</taxon>
        <taxon>Pezizomycotina</taxon>
        <taxon>Eurotiomycetes</taxon>
        <taxon>Eurotiomycetidae</taxon>
        <taxon>Eurotiales</taxon>
        <taxon>Aspergillaceae</taxon>
        <taxon>Aspergillus</taxon>
        <taxon>Aspergillus subgen. Circumdati</taxon>
    </lineage>
</organism>
<accession>A0ACD1HLP2</accession>
<name>A0ACD1HLP2_9EURO</name>
<sequence>MIHIQVHSGFLVPFLLSLLFSFSSSLAICSLSAQIPFVYVLHFVGEMAGRARWLIPLIPISFIRTLSPHLRYGSYTFPVFLLPPLLFPGRSTEFNAPAPFLFLPASHMIFLLSPRAVSETGLARPRHPSLP</sequence>
<dbReference type="EMBL" id="KZ824935">
    <property type="protein sequence ID" value="RAH74534.1"/>
    <property type="molecule type" value="Genomic_DNA"/>
</dbReference>
<protein>
    <submittedName>
        <fullName evidence="1">Uncharacterized protein</fullName>
    </submittedName>
</protein>
<dbReference type="Proteomes" id="UP000249661">
    <property type="component" value="Unassembled WGS sequence"/>
</dbReference>
<evidence type="ECO:0000313" key="1">
    <source>
        <dbReference type="EMBL" id="RAH74534.1"/>
    </source>
</evidence>
<keyword evidence="2" id="KW-1185">Reference proteome</keyword>